<dbReference type="AlphaFoldDB" id="A0A2G3PHX2"/>
<dbReference type="EMBL" id="PEBD01000010">
    <property type="protein sequence ID" value="PHV65296.1"/>
    <property type="molecule type" value="Genomic_DNA"/>
</dbReference>
<sequence>MGTSSRSDRWSFKVLPSNEAGSHNVVRQNTGERVDYRPYRATVLVTKSTAAVFDPMADADRATVAARPVGNAS</sequence>
<dbReference type="Proteomes" id="UP000225108">
    <property type="component" value="Unassembled WGS sequence"/>
</dbReference>
<organism evidence="1 2">
    <name type="scientific">Williamsia marianensis</name>
    <dbReference type="NCBI Taxonomy" id="85044"/>
    <lineage>
        <taxon>Bacteria</taxon>
        <taxon>Bacillati</taxon>
        <taxon>Actinomycetota</taxon>
        <taxon>Actinomycetes</taxon>
        <taxon>Mycobacteriales</taxon>
        <taxon>Nocardiaceae</taxon>
        <taxon>Williamsia</taxon>
    </lineage>
</organism>
<evidence type="ECO:0000313" key="1">
    <source>
        <dbReference type="EMBL" id="PHV65296.1"/>
    </source>
</evidence>
<evidence type="ECO:0000313" key="2">
    <source>
        <dbReference type="Proteomes" id="UP000225108"/>
    </source>
</evidence>
<reference evidence="1 2" key="1">
    <citation type="submission" date="2017-10" db="EMBL/GenBank/DDBJ databases">
        <title>The draft genome sequence of Williamsia sp. BULT 1.1 isolated from the semi-arid grassland soils from South Africa.</title>
        <authorList>
            <person name="Kabwe M.H."/>
            <person name="Govender N."/>
            <person name="Mutseka Lunga P."/>
            <person name="Vikram S."/>
            <person name="Makhalanyane T.P."/>
        </authorList>
    </citation>
    <scope>NUCLEOTIDE SEQUENCE [LARGE SCALE GENOMIC DNA]</scope>
    <source>
        <strain evidence="1 2">BULT 1.1</strain>
    </source>
</reference>
<protein>
    <submittedName>
        <fullName evidence="1">Uncharacterized protein</fullName>
    </submittedName>
</protein>
<proteinExistence type="predicted"/>
<comment type="caution">
    <text evidence="1">The sequence shown here is derived from an EMBL/GenBank/DDBJ whole genome shotgun (WGS) entry which is preliminary data.</text>
</comment>
<name>A0A2G3PHX2_WILMA</name>
<accession>A0A2G3PHX2</accession>
<gene>
    <name evidence="1" type="ORF">CSW57_15995</name>
</gene>